<evidence type="ECO:0000313" key="3">
    <source>
        <dbReference type="EMBL" id="OEU07347.1"/>
    </source>
</evidence>
<proteinExistence type="predicted"/>
<evidence type="ECO:0000256" key="1">
    <source>
        <dbReference type="SAM" id="Coils"/>
    </source>
</evidence>
<name>A0A1E7ENG6_9STRA</name>
<keyword evidence="4" id="KW-1185">Reference proteome</keyword>
<keyword evidence="1" id="KW-0175">Coiled coil</keyword>
<feature type="coiled-coil region" evidence="1">
    <location>
        <begin position="70"/>
        <end position="97"/>
    </location>
</feature>
<dbReference type="Proteomes" id="UP000095751">
    <property type="component" value="Unassembled WGS sequence"/>
</dbReference>
<dbReference type="OrthoDB" id="40233at2759"/>
<dbReference type="KEGG" id="fcy:FRACYDRAFT_251152"/>
<evidence type="ECO:0000313" key="4">
    <source>
        <dbReference type="Proteomes" id="UP000095751"/>
    </source>
</evidence>
<feature type="region of interest" description="Disordered" evidence="2">
    <location>
        <begin position="1"/>
        <end position="32"/>
    </location>
</feature>
<evidence type="ECO:0000256" key="2">
    <source>
        <dbReference type="SAM" id="MobiDB-lite"/>
    </source>
</evidence>
<dbReference type="AlphaFoldDB" id="A0A1E7ENG6"/>
<dbReference type="InParanoid" id="A0A1E7ENG6"/>
<organism evidence="3 4">
    <name type="scientific">Fragilariopsis cylindrus CCMP1102</name>
    <dbReference type="NCBI Taxonomy" id="635003"/>
    <lineage>
        <taxon>Eukaryota</taxon>
        <taxon>Sar</taxon>
        <taxon>Stramenopiles</taxon>
        <taxon>Ochrophyta</taxon>
        <taxon>Bacillariophyta</taxon>
        <taxon>Bacillariophyceae</taxon>
        <taxon>Bacillariophycidae</taxon>
        <taxon>Bacillariales</taxon>
        <taxon>Bacillariaceae</taxon>
        <taxon>Fragilariopsis</taxon>
    </lineage>
</organism>
<protein>
    <submittedName>
        <fullName evidence="3">Uncharacterized protein</fullName>
    </submittedName>
</protein>
<accession>A0A1E7ENG6</accession>
<reference evidence="3 4" key="1">
    <citation type="submission" date="2016-09" db="EMBL/GenBank/DDBJ databases">
        <title>Extensive genetic diversity and differential bi-allelic expression allows diatom success in the polar Southern Ocean.</title>
        <authorList>
            <consortium name="DOE Joint Genome Institute"/>
            <person name="Mock T."/>
            <person name="Otillar R.P."/>
            <person name="Strauss J."/>
            <person name="Dupont C."/>
            <person name="Frickenhaus S."/>
            <person name="Maumus F."/>
            <person name="Mcmullan M."/>
            <person name="Sanges R."/>
            <person name="Schmutz J."/>
            <person name="Toseland A."/>
            <person name="Valas R."/>
            <person name="Veluchamy A."/>
            <person name="Ward B.J."/>
            <person name="Allen A."/>
            <person name="Barry K."/>
            <person name="Falciatore A."/>
            <person name="Ferrante M."/>
            <person name="Fortunato A.E."/>
            <person name="Gloeckner G."/>
            <person name="Gruber A."/>
            <person name="Hipkin R."/>
            <person name="Janech M."/>
            <person name="Kroth P."/>
            <person name="Leese F."/>
            <person name="Lindquist E."/>
            <person name="Lyon B.R."/>
            <person name="Martin J."/>
            <person name="Mayer C."/>
            <person name="Parker M."/>
            <person name="Quesneville H."/>
            <person name="Raymond J."/>
            <person name="Uhlig C."/>
            <person name="Valentin K.U."/>
            <person name="Worden A.Z."/>
            <person name="Armbrust E.V."/>
            <person name="Bowler C."/>
            <person name="Green B."/>
            <person name="Moulton V."/>
            <person name="Van Oosterhout C."/>
            <person name="Grigoriev I."/>
        </authorList>
    </citation>
    <scope>NUCLEOTIDE SEQUENCE [LARGE SCALE GENOMIC DNA]</scope>
    <source>
        <strain evidence="3 4">CCMP1102</strain>
    </source>
</reference>
<gene>
    <name evidence="3" type="ORF">FRACYDRAFT_251152</name>
</gene>
<sequence>MGGASSQPLPSDGEAGAQTQQHQEGEGDEGFFTLSESLQQQMALQFQNEQVVKLFGKQMEKIGDRKAGAYKEAMEQKVNLQKRMEEFRKQNEKIQDTLNATIEGYEDKFTDVSKIVEYDISRLEKKYLNNSSSSSTNDSIPCFVEQTEIATCLKNDKKFKDDPFVCDMFIRALNDCTQKTITKKV</sequence>
<dbReference type="EMBL" id="KV784386">
    <property type="protein sequence ID" value="OEU07347.1"/>
    <property type="molecule type" value="Genomic_DNA"/>
</dbReference>